<evidence type="ECO:0000313" key="2">
    <source>
        <dbReference type="EMBL" id="POS77033.1"/>
    </source>
</evidence>
<dbReference type="STRING" id="158607.A0A2P5I3E2"/>
<name>A0A2P5I3E2_DIAHE</name>
<dbReference type="InterPro" id="IPR010640">
    <property type="entry name" value="Low_temperature_requirement_A"/>
</dbReference>
<reference evidence="2" key="1">
    <citation type="submission" date="2017-09" db="EMBL/GenBank/DDBJ databases">
        <title>Polyketide synthases of a Diaporthe helianthi virulent isolate.</title>
        <authorList>
            <person name="Baroncelli R."/>
        </authorList>
    </citation>
    <scope>NUCLEOTIDE SEQUENCE [LARGE SCALE GENOMIC DNA]</scope>
    <source>
        <strain evidence="2">7/96</strain>
    </source>
</reference>
<feature type="transmembrane region" description="Helical" evidence="1">
    <location>
        <begin position="50"/>
        <end position="70"/>
    </location>
</feature>
<evidence type="ECO:0000313" key="3">
    <source>
        <dbReference type="Proteomes" id="UP000094444"/>
    </source>
</evidence>
<keyword evidence="1" id="KW-0472">Membrane</keyword>
<gene>
    <name evidence="2" type="ORF">DHEL01_v204570</name>
</gene>
<comment type="caution">
    <text evidence="2">The sequence shown here is derived from an EMBL/GenBank/DDBJ whole genome shotgun (WGS) entry which is preliminary data.</text>
</comment>
<evidence type="ECO:0000256" key="1">
    <source>
        <dbReference type="SAM" id="Phobius"/>
    </source>
</evidence>
<feature type="transmembrane region" description="Helical" evidence="1">
    <location>
        <begin position="20"/>
        <end position="38"/>
    </location>
</feature>
<keyword evidence="3" id="KW-1185">Reference proteome</keyword>
<dbReference type="Pfam" id="PF06772">
    <property type="entry name" value="LtrA"/>
    <property type="match status" value="1"/>
</dbReference>
<sequence length="138" mass="15257">MISFTEVAPFFDALHKMTGVSMTLVVLFAQNAIILWHLRHYRKAWTPMLITVLVPLITAFCYAGMLAAASTSPSSQLATHDVLFVISVFEIVGNLANSLFQKYKVVSFEGSHLAERLNLLTLIILGEGELHRSATALH</sequence>
<dbReference type="AlphaFoldDB" id="A0A2P5I3E2"/>
<accession>A0A2P5I3E2</accession>
<dbReference type="PANTHER" id="PTHR42101:SF1">
    <property type="entry name" value="LOW TEMPERATURE REQUIREMENT A"/>
    <property type="match status" value="1"/>
</dbReference>
<dbReference type="Proteomes" id="UP000094444">
    <property type="component" value="Unassembled WGS sequence"/>
</dbReference>
<dbReference type="PANTHER" id="PTHR42101">
    <property type="entry name" value="CHROMOSOME 16, WHOLE GENOME SHOTGUN SEQUENCE"/>
    <property type="match status" value="1"/>
</dbReference>
<feature type="transmembrane region" description="Helical" evidence="1">
    <location>
        <begin position="82"/>
        <end position="100"/>
    </location>
</feature>
<dbReference type="InParanoid" id="A0A2P5I3E2"/>
<keyword evidence="1" id="KW-0812">Transmembrane</keyword>
<proteinExistence type="predicted"/>
<protein>
    <submittedName>
        <fullName evidence="2">Uncharacterized protein</fullName>
    </submittedName>
</protein>
<organism evidence="2 3">
    <name type="scientific">Diaporthe helianthi</name>
    <dbReference type="NCBI Taxonomy" id="158607"/>
    <lineage>
        <taxon>Eukaryota</taxon>
        <taxon>Fungi</taxon>
        <taxon>Dikarya</taxon>
        <taxon>Ascomycota</taxon>
        <taxon>Pezizomycotina</taxon>
        <taxon>Sordariomycetes</taxon>
        <taxon>Sordariomycetidae</taxon>
        <taxon>Diaporthales</taxon>
        <taxon>Diaporthaceae</taxon>
        <taxon>Diaporthe</taxon>
    </lineage>
</organism>
<keyword evidence="1" id="KW-1133">Transmembrane helix</keyword>
<dbReference type="EMBL" id="MAVT02000307">
    <property type="protein sequence ID" value="POS77033.1"/>
    <property type="molecule type" value="Genomic_DNA"/>
</dbReference>